<evidence type="ECO:0000259" key="14">
    <source>
        <dbReference type="Pfam" id="PF23860"/>
    </source>
</evidence>
<protein>
    <recommendedName>
        <fullName evidence="11">Ribophorin II</fullName>
    </recommendedName>
    <alternativeName>
        <fullName evidence="10">Ribophorin-2</fullName>
    </alternativeName>
</protein>
<dbReference type="OrthoDB" id="432292at2759"/>
<comment type="similarity">
    <text evidence="4">Belongs to the SWP1 family.</text>
</comment>
<dbReference type="PANTHER" id="PTHR12640">
    <property type="entry name" value="RIBOPHORIN II"/>
    <property type="match status" value="1"/>
</dbReference>
<feature type="signal peptide" evidence="13">
    <location>
        <begin position="1"/>
        <end position="23"/>
    </location>
</feature>
<evidence type="ECO:0000256" key="13">
    <source>
        <dbReference type="SAM" id="SignalP"/>
    </source>
</evidence>
<evidence type="ECO:0000256" key="10">
    <source>
        <dbReference type="ARBA" id="ARBA00030078"/>
    </source>
</evidence>
<dbReference type="EMBL" id="CAJVPV010002827">
    <property type="protein sequence ID" value="CAG8536942.1"/>
    <property type="molecule type" value="Genomic_DNA"/>
</dbReference>
<keyword evidence="9 12" id="KW-0472">Membrane</keyword>
<comment type="caution">
    <text evidence="16">The sequence shown here is derived from an EMBL/GenBank/DDBJ whole genome shotgun (WGS) entry which is preliminary data.</text>
</comment>
<evidence type="ECO:0000256" key="3">
    <source>
        <dbReference type="ARBA" id="ARBA00004922"/>
    </source>
</evidence>
<feature type="transmembrane region" description="Helical" evidence="12">
    <location>
        <begin position="234"/>
        <end position="254"/>
    </location>
</feature>
<accession>A0A9N9FJ91</accession>
<comment type="function">
    <text evidence="1">Subunit of the oligosaccharyl transferase (OST) complex that catalyzes the initial transfer of a defined glycan (Glc(3)Man(9)GlcNAc(2) in eukaryotes) from the lipid carrier dolichol-pyrophosphate to an asparagine residue within an Asn-X-Ser/Thr consensus motif in nascent polypeptide chains, the first step in protein N-glycosylation. N-glycosylation occurs cotranslationally and the complex associates with the Sec61 complex at the channel-forming translocon complex that mediates protein translocation across the endoplasmic reticulum (ER). All subunits are required for a maximal enzyme activity.</text>
</comment>
<feature type="transmembrane region" description="Helical" evidence="12">
    <location>
        <begin position="198"/>
        <end position="222"/>
    </location>
</feature>
<evidence type="ECO:0000256" key="6">
    <source>
        <dbReference type="ARBA" id="ARBA00022729"/>
    </source>
</evidence>
<dbReference type="Pfam" id="PF23860">
    <property type="entry name" value="Ribophorin_II_3rd"/>
    <property type="match status" value="1"/>
</dbReference>
<dbReference type="InterPro" id="IPR055374">
    <property type="entry name" value="Ribophorin_II_3rd"/>
</dbReference>
<keyword evidence="6 13" id="KW-0732">Signal</keyword>
<sequence length="296" mass="33215">MGRLFKNLIWLCYVLSLALLITASTERSQQADGNELTISNFKLAVTTKDSTKKFYKSVDYPSSLDEPIPLSQGDDLKMIFIIQDKQTEKGFLPHQTFAVLTSEKTGDQITLIVQVRDNGKSKFELDMNSAPKELTSSPGNYSFDLIIGTFSHNHPIKYHIGTIEIDVPSTSPKPAPVVYGPKPEISHIFRPDEKLPPIWLSSAFVLIILTPWIFLIGAWMHLRVNVSLITKMPSLPLSSLLFLSSIIAIEVLFYKYWTCLNIFQTLSFLTGLGILAFFTGKRALSSVQESRILGIR</sequence>
<evidence type="ECO:0000256" key="7">
    <source>
        <dbReference type="ARBA" id="ARBA00022824"/>
    </source>
</evidence>
<evidence type="ECO:0000256" key="1">
    <source>
        <dbReference type="ARBA" id="ARBA00002791"/>
    </source>
</evidence>
<keyword evidence="5 12" id="KW-0812">Transmembrane</keyword>
<evidence type="ECO:0000313" key="17">
    <source>
        <dbReference type="Proteomes" id="UP000789342"/>
    </source>
</evidence>
<evidence type="ECO:0000256" key="8">
    <source>
        <dbReference type="ARBA" id="ARBA00022989"/>
    </source>
</evidence>
<feature type="transmembrane region" description="Helical" evidence="12">
    <location>
        <begin position="260"/>
        <end position="278"/>
    </location>
</feature>
<dbReference type="GO" id="GO:0008250">
    <property type="term" value="C:oligosaccharyltransferase complex"/>
    <property type="evidence" value="ECO:0007669"/>
    <property type="project" value="InterPro"/>
</dbReference>
<dbReference type="PANTHER" id="PTHR12640:SF0">
    <property type="entry name" value="DOLICHYL-DIPHOSPHOOLIGOSACCHARIDE--PROTEIN GLYCOSYLTRANSFERASE SUBUNIT 2"/>
    <property type="match status" value="1"/>
</dbReference>
<dbReference type="InterPro" id="IPR008814">
    <property type="entry name" value="Swp1"/>
</dbReference>
<evidence type="ECO:0000313" key="16">
    <source>
        <dbReference type="EMBL" id="CAG8536942.1"/>
    </source>
</evidence>
<evidence type="ECO:0000256" key="4">
    <source>
        <dbReference type="ARBA" id="ARBA00009038"/>
    </source>
</evidence>
<feature type="chain" id="PRO_5044255086" description="Ribophorin II" evidence="13">
    <location>
        <begin position="24"/>
        <end position="296"/>
    </location>
</feature>
<dbReference type="InterPro" id="IPR056790">
    <property type="entry name" value="Ribophorin_II_C"/>
</dbReference>
<evidence type="ECO:0000256" key="9">
    <source>
        <dbReference type="ARBA" id="ARBA00023136"/>
    </source>
</evidence>
<keyword evidence="7" id="KW-0256">Endoplasmic reticulum</keyword>
<dbReference type="Pfam" id="PF25147">
    <property type="entry name" value="Ribophorin_II_C"/>
    <property type="match status" value="1"/>
</dbReference>
<evidence type="ECO:0000256" key="5">
    <source>
        <dbReference type="ARBA" id="ARBA00022692"/>
    </source>
</evidence>
<feature type="domain" description="Ribophorin II C-terminal" evidence="15">
    <location>
        <begin position="189"/>
        <end position="291"/>
    </location>
</feature>
<gene>
    <name evidence="16" type="ORF">AMORRO_LOCUS4941</name>
</gene>
<evidence type="ECO:0000256" key="12">
    <source>
        <dbReference type="SAM" id="Phobius"/>
    </source>
</evidence>
<organism evidence="16 17">
    <name type="scientific">Acaulospora morrowiae</name>
    <dbReference type="NCBI Taxonomy" id="94023"/>
    <lineage>
        <taxon>Eukaryota</taxon>
        <taxon>Fungi</taxon>
        <taxon>Fungi incertae sedis</taxon>
        <taxon>Mucoromycota</taxon>
        <taxon>Glomeromycotina</taxon>
        <taxon>Glomeromycetes</taxon>
        <taxon>Diversisporales</taxon>
        <taxon>Acaulosporaceae</taxon>
        <taxon>Acaulospora</taxon>
    </lineage>
</organism>
<dbReference type="Proteomes" id="UP000789342">
    <property type="component" value="Unassembled WGS sequence"/>
</dbReference>
<comment type="subcellular location">
    <subcellularLocation>
        <location evidence="2">Endoplasmic reticulum membrane</location>
        <topology evidence="2">Multi-pass membrane protein</topology>
    </subcellularLocation>
</comment>
<dbReference type="GO" id="GO:0006487">
    <property type="term" value="P:protein N-linked glycosylation"/>
    <property type="evidence" value="ECO:0007669"/>
    <property type="project" value="TreeGrafter"/>
</dbReference>
<comment type="pathway">
    <text evidence="3">Protein modification; protein glycosylation.</text>
</comment>
<name>A0A9N9FJ91_9GLOM</name>
<keyword evidence="17" id="KW-1185">Reference proteome</keyword>
<evidence type="ECO:0000256" key="2">
    <source>
        <dbReference type="ARBA" id="ARBA00004477"/>
    </source>
</evidence>
<reference evidence="16" key="1">
    <citation type="submission" date="2021-06" db="EMBL/GenBank/DDBJ databases">
        <authorList>
            <person name="Kallberg Y."/>
            <person name="Tangrot J."/>
            <person name="Rosling A."/>
        </authorList>
    </citation>
    <scope>NUCLEOTIDE SEQUENCE</scope>
    <source>
        <strain evidence="16">CL551</strain>
    </source>
</reference>
<keyword evidence="8 12" id="KW-1133">Transmembrane helix</keyword>
<evidence type="ECO:0000259" key="15">
    <source>
        <dbReference type="Pfam" id="PF25147"/>
    </source>
</evidence>
<feature type="domain" description="Ribophorin II third" evidence="14">
    <location>
        <begin position="40"/>
        <end position="165"/>
    </location>
</feature>
<dbReference type="AlphaFoldDB" id="A0A9N9FJ91"/>
<proteinExistence type="inferred from homology"/>
<evidence type="ECO:0000256" key="11">
    <source>
        <dbReference type="ARBA" id="ARBA00032139"/>
    </source>
</evidence>